<dbReference type="InterPro" id="IPR013783">
    <property type="entry name" value="Ig-like_fold"/>
</dbReference>
<dbReference type="InterPro" id="IPR050150">
    <property type="entry name" value="IgV_Light_Chain"/>
</dbReference>
<evidence type="ECO:0000313" key="3">
    <source>
        <dbReference type="Proteomes" id="UP000886611"/>
    </source>
</evidence>
<dbReference type="InterPro" id="IPR013106">
    <property type="entry name" value="Ig_V-set"/>
</dbReference>
<dbReference type="Proteomes" id="UP000886611">
    <property type="component" value="Unassembled WGS sequence"/>
</dbReference>
<dbReference type="SMART" id="SM00406">
    <property type="entry name" value="IGv"/>
    <property type="match status" value="1"/>
</dbReference>
<dbReference type="AlphaFoldDB" id="A0A8X7XB09"/>
<dbReference type="PROSITE" id="PS50835">
    <property type="entry name" value="IG_LIKE"/>
    <property type="match status" value="1"/>
</dbReference>
<dbReference type="Pfam" id="PF07686">
    <property type="entry name" value="V-set"/>
    <property type="match status" value="1"/>
</dbReference>
<dbReference type="InterPro" id="IPR036179">
    <property type="entry name" value="Ig-like_dom_sf"/>
</dbReference>
<dbReference type="PANTHER" id="PTHR23267">
    <property type="entry name" value="IMMUNOGLOBULIN LIGHT CHAIN"/>
    <property type="match status" value="1"/>
</dbReference>
<dbReference type="EMBL" id="JAATIS010001721">
    <property type="protein sequence ID" value="KAG2465830.1"/>
    <property type="molecule type" value="Genomic_DNA"/>
</dbReference>
<feature type="domain" description="Ig-like" evidence="1">
    <location>
        <begin position="1"/>
        <end position="87"/>
    </location>
</feature>
<name>A0A8X7XB09_POLSE</name>
<organism evidence="2 3">
    <name type="scientific">Polypterus senegalus</name>
    <name type="common">Senegal bichir</name>
    <dbReference type="NCBI Taxonomy" id="55291"/>
    <lineage>
        <taxon>Eukaryota</taxon>
        <taxon>Metazoa</taxon>
        <taxon>Chordata</taxon>
        <taxon>Craniata</taxon>
        <taxon>Vertebrata</taxon>
        <taxon>Euteleostomi</taxon>
        <taxon>Actinopterygii</taxon>
        <taxon>Polypteriformes</taxon>
        <taxon>Polypteridae</taxon>
        <taxon>Polypterus</taxon>
    </lineage>
</organism>
<dbReference type="SUPFAM" id="SSF48726">
    <property type="entry name" value="Immunoglobulin"/>
    <property type="match status" value="1"/>
</dbReference>
<accession>A0A8X7XB09</accession>
<proteinExistence type="predicted"/>
<dbReference type="InterPro" id="IPR007110">
    <property type="entry name" value="Ig-like_dom"/>
</dbReference>
<sequence>MSAVPGSTVTITCTADTRVDDDMSVYHKAPGQTYKLLFGESVRQSGVPDRFTFSGYDYKFTFQITNFQLEDAGFYYCQQSEATPHTQ</sequence>
<gene>
    <name evidence="2" type="primary">Igkv52</name>
    <name evidence="2" type="ORF">GTO96_0016973</name>
</gene>
<dbReference type="Gene3D" id="2.60.40.10">
    <property type="entry name" value="Immunoglobulins"/>
    <property type="match status" value="1"/>
</dbReference>
<feature type="non-terminal residue" evidence="2">
    <location>
        <position position="1"/>
    </location>
</feature>
<evidence type="ECO:0000313" key="2">
    <source>
        <dbReference type="EMBL" id="KAG2465830.1"/>
    </source>
</evidence>
<protein>
    <submittedName>
        <fullName evidence="2">KV502 protein</fullName>
    </submittedName>
</protein>
<keyword evidence="3" id="KW-1185">Reference proteome</keyword>
<evidence type="ECO:0000259" key="1">
    <source>
        <dbReference type="PROSITE" id="PS50835"/>
    </source>
</evidence>
<feature type="non-terminal residue" evidence="2">
    <location>
        <position position="87"/>
    </location>
</feature>
<reference evidence="2 3" key="1">
    <citation type="journal article" date="2021" name="Cell">
        <title>Tracing the genetic footprints of vertebrate landing in non-teleost ray-finned fishes.</title>
        <authorList>
            <person name="Bi X."/>
            <person name="Wang K."/>
            <person name="Yang L."/>
            <person name="Pan H."/>
            <person name="Jiang H."/>
            <person name="Wei Q."/>
            <person name="Fang M."/>
            <person name="Yu H."/>
            <person name="Zhu C."/>
            <person name="Cai Y."/>
            <person name="He Y."/>
            <person name="Gan X."/>
            <person name="Zeng H."/>
            <person name="Yu D."/>
            <person name="Zhu Y."/>
            <person name="Jiang H."/>
            <person name="Qiu Q."/>
            <person name="Yang H."/>
            <person name="Zhang Y.E."/>
            <person name="Wang W."/>
            <person name="Zhu M."/>
            <person name="He S."/>
            <person name="Zhang G."/>
        </authorList>
    </citation>
    <scope>NUCLEOTIDE SEQUENCE [LARGE SCALE GENOMIC DNA]</scope>
    <source>
        <strain evidence="2">Bchr_013</strain>
    </source>
</reference>
<comment type="caution">
    <text evidence="2">The sequence shown here is derived from an EMBL/GenBank/DDBJ whole genome shotgun (WGS) entry which is preliminary data.</text>
</comment>